<dbReference type="InterPro" id="IPR036397">
    <property type="entry name" value="RNaseH_sf"/>
</dbReference>
<dbReference type="Gene3D" id="1.10.150.80">
    <property type="entry name" value="HRDC domain"/>
    <property type="match status" value="2"/>
</dbReference>
<dbReference type="InterPro" id="IPR051086">
    <property type="entry name" value="RNase_D-like"/>
</dbReference>
<reference evidence="2 3" key="1">
    <citation type="submission" date="2018-08" db="EMBL/GenBank/DDBJ databases">
        <title>Genomic Encyclopedia of Type Strains, Phase IV (KMG-IV): sequencing the most valuable type-strain genomes for metagenomic binning, comparative biology and taxonomic classification.</title>
        <authorList>
            <person name="Goeker M."/>
        </authorList>
    </citation>
    <scope>NUCLEOTIDE SEQUENCE [LARGE SCALE GENOMIC DNA]</scope>
    <source>
        <strain evidence="2 3">DSM 23923</strain>
    </source>
</reference>
<dbReference type="GO" id="GO:0008408">
    <property type="term" value="F:3'-5' exonuclease activity"/>
    <property type="evidence" value="ECO:0007669"/>
    <property type="project" value="InterPro"/>
</dbReference>
<feature type="domain" description="HRDC" evidence="1">
    <location>
        <begin position="302"/>
        <end position="378"/>
    </location>
</feature>
<dbReference type="InterPro" id="IPR002121">
    <property type="entry name" value="HRDC_dom"/>
</dbReference>
<dbReference type="GO" id="GO:0000166">
    <property type="term" value="F:nucleotide binding"/>
    <property type="evidence" value="ECO:0007669"/>
    <property type="project" value="InterPro"/>
</dbReference>
<protein>
    <submittedName>
        <fullName evidence="2">Ribonuclease D</fullName>
    </submittedName>
</protein>
<evidence type="ECO:0000313" key="3">
    <source>
        <dbReference type="Proteomes" id="UP000256388"/>
    </source>
</evidence>
<dbReference type="AlphaFoldDB" id="A0A347ZP98"/>
<evidence type="ECO:0000313" key="2">
    <source>
        <dbReference type="EMBL" id="REG08730.1"/>
    </source>
</evidence>
<dbReference type="RefSeq" id="WP_158674930.1">
    <property type="nucleotide sequence ID" value="NZ_AP018437.1"/>
</dbReference>
<dbReference type="Pfam" id="PF00570">
    <property type="entry name" value="HRDC"/>
    <property type="match status" value="2"/>
</dbReference>
<organism evidence="2 3">
    <name type="scientific">Pelolinea submarina</name>
    <dbReference type="NCBI Taxonomy" id="913107"/>
    <lineage>
        <taxon>Bacteria</taxon>
        <taxon>Bacillati</taxon>
        <taxon>Chloroflexota</taxon>
        <taxon>Anaerolineae</taxon>
        <taxon>Anaerolineales</taxon>
        <taxon>Anaerolineaceae</taxon>
        <taxon>Pelolinea</taxon>
    </lineage>
</organism>
<dbReference type="GO" id="GO:0006139">
    <property type="term" value="P:nucleobase-containing compound metabolic process"/>
    <property type="evidence" value="ECO:0007669"/>
    <property type="project" value="InterPro"/>
</dbReference>
<name>A0A347ZP98_9CHLR</name>
<dbReference type="InterPro" id="IPR010997">
    <property type="entry name" value="HRDC-like_sf"/>
</dbReference>
<dbReference type="InterPro" id="IPR044876">
    <property type="entry name" value="HRDC_dom_sf"/>
</dbReference>
<dbReference type="EMBL" id="QUMS01000002">
    <property type="protein sequence ID" value="REG08730.1"/>
    <property type="molecule type" value="Genomic_DNA"/>
</dbReference>
<dbReference type="SUPFAM" id="SSF53098">
    <property type="entry name" value="Ribonuclease H-like"/>
    <property type="match status" value="1"/>
</dbReference>
<dbReference type="Gene3D" id="3.30.420.10">
    <property type="entry name" value="Ribonuclease H-like superfamily/Ribonuclease H"/>
    <property type="match status" value="1"/>
</dbReference>
<dbReference type="PANTHER" id="PTHR47649:SF1">
    <property type="entry name" value="RIBONUCLEASE D"/>
    <property type="match status" value="1"/>
</dbReference>
<sequence>MDSVLESAVIWVDQDTALAETLQTLKREKQIAVDTESNSLYAYREQVCLIQISANGEDYVLDGLADMGLPSLDAVFADESIEKIFHAAEYDILCMKRDFGYTFRNLFDTMQAARILGLSKLGLSNLLEELFGVDQGKSFQKANWGKRPLSEEMLHYARMDTHFLLPLRDYLYKALVEKGLLELAHEDFERLCRVEPNHKEALCYNQVSGYQHLDPQQLSVLEALCQFRDKLARKFNRPLFKVIGNSALLAIAQACPRSLDELKCIKEISPKLVERYADGILDVVTAGLKAPPIQIKTHKRPSSSYLNRLDAMKVWRKQAGLKMGVQSDIILPRDILENIVGAKPSNSEELQSLMAEIPWRYEHFGADILEVIQREKSK</sequence>
<dbReference type="InterPro" id="IPR002562">
    <property type="entry name" value="3'-5'_exonuclease_dom"/>
</dbReference>
<dbReference type="OrthoDB" id="144122at2"/>
<feature type="domain" description="HRDC" evidence="1">
    <location>
        <begin position="214"/>
        <end position="294"/>
    </location>
</feature>
<dbReference type="GO" id="GO:0003676">
    <property type="term" value="F:nucleic acid binding"/>
    <property type="evidence" value="ECO:0007669"/>
    <property type="project" value="InterPro"/>
</dbReference>
<proteinExistence type="predicted"/>
<comment type="caution">
    <text evidence="2">The sequence shown here is derived from an EMBL/GenBank/DDBJ whole genome shotgun (WGS) entry which is preliminary data.</text>
</comment>
<dbReference type="Proteomes" id="UP000256388">
    <property type="component" value="Unassembled WGS sequence"/>
</dbReference>
<dbReference type="SUPFAM" id="SSF47819">
    <property type="entry name" value="HRDC-like"/>
    <property type="match status" value="2"/>
</dbReference>
<dbReference type="Pfam" id="PF01612">
    <property type="entry name" value="DNA_pol_A_exo1"/>
    <property type="match status" value="1"/>
</dbReference>
<dbReference type="CDD" id="cd06142">
    <property type="entry name" value="RNaseD_exo"/>
    <property type="match status" value="1"/>
</dbReference>
<dbReference type="SMART" id="SM00474">
    <property type="entry name" value="35EXOc"/>
    <property type="match status" value="1"/>
</dbReference>
<dbReference type="InterPro" id="IPR012337">
    <property type="entry name" value="RNaseH-like_sf"/>
</dbReference>
<dbReference type="SMART" id="SM00341">
    <property type="entry name" value="HRDC"/>
    <property type="match status" value="1"/>
</dbReference>
<gene>
    <name evidence="2" type="ORF">DFR64_2105</name>
</gene>
<dbReference type="PANTHER" id="PTHR47649">
    <property type="entry name" value="RIBONUCLEASE D"/>
    <property type="match status" value="1"/>
</dbReference>
<evidence type="ECO:0000259" key="1">
    <source>
        <dbReference type="PROSITE" id="PS50967"/>
    </source>
</evidence>
<dbReference type="PROSITE" id="PS50967">
    <property type="entry name" value="HRDC"/>
    <property type="match status" value="2"/>
</dbReference>
<accession>A0A347ZP98</accession>
<keyword evidence="3" id="KW-1185">Reference proteome</keyword>